<evidence type="ECO:0000313" key="2">
    <source>
        <dbReference type="EMBL" id="TVY29672.1"/>
    </source>
</evidence>
<feature type="chain" id="PRO_5034671270" description="Transglycosylase SLT domain-containing protein" evidence="1">
    <location>
        <begin position="20"/>
        <end position="250"/>
    </location>
</feature>
<dbReference type="EMBL" id="QGMH01000015">
    <property type="protein sequence ID" value="TVY29672.1"/>
    <property type="molecule type" value="Genomic_DNA"/>
</dbReference>
<dbReference type="GeneID" id="41981126"/>
<reference evidence="2 3" key="1">
    <citation type="submission" date="2018-05" db="EMBL/GenBank/DDBJ databases">
        <title>Genome sequencing and assembly of the regulated plant pathogen Lachnellula willkommii and related sister species for the development of diagnostic species identification markers.</title>
        <authorList>
            <person name="Giroux E."/>
            <person name="Bilodeau G."/>
        </authorList>
    </citation>
    <scope>NUCLEOTIDE SEQUENCE [LARGE SCALE GENOMIC DNA]</scope>
    <source>
        <strain evidence="2 3">CBS 185.66</strain>
    </source>
</reference>
<evidence type="ECO:0000313" key="3">
    <source>
        <dbReference type="Proteomes" id="UP000431533"/>
    </source>
</evidence>
<proteinExistence type="predicted"/>
<gene>
    <name evidence="2" type="ORF">LHYA1_G000928</name>
</gene>
<dbReference type="SUPFAM" id="SSF53955">
    <property type="entry name" value="Lysozyme-like"/>
    <property type="match status" value="1"/>
</dbReference>
<dbReference type="Proteomes" id="UP000431533">
    <property type="component" value="Unassembled WGS sequence"/>
</dbReference>
<keyword evidence="3" id="KW-1185">Reference proteome</keyword>
<evidence type="ECO:0008006" key="4">
    <source>
        <dbReference type="Google" id="ProtNLM"/>
    </source>
</evidence>
<dbReference type="RefSeq" id="XP_031008459.1">
    <property type="nucleotide sequence ID" value="XM_031145917.1"/>
</dbReference>
<feature type="signal peptide" evidence="1">
    <location>
        <begin position="1"/>
        <end position="19"/>
    </location>
</feature>
<dbReference type="InterPro" id="IPR023346">
    <property type="entry name" value="Lysozyme-like_dom_sf"/>
</dbReference>
<evidence type="ECO:0000256" key="1">
    <source>
        <dbReference type="SAM" id="SignalP"/>
    </source>
</evidence>
<dbReference type="Gene3D" id="1.10.530.10">
    <property type="match status" value="1"/>
</dbReference>
<keyword evidence="1" id="KW-0732">Signal</keyword>
<comment type="caution">
    <text evidence="2">The sequence shown here is derived from an EMBL/GenBank/DDBJ whole genome shotgun (WGS) entry which is preliminary data.</text>
</comment>
<sequence>MSFKAAAVILLSLASTSLAAPFSNGTSTTSSIAASGTGASLAATGKPTTFTGDGTPGAGWPTEDKWATYSAILAANQKVLSSSCTQFNKTNNTPGEIKDIDTSIQSVANTTGVDPRFILAVVMQESKGCVRVHDTLSPPPAQIRNPGLMQDHNGTNSCANTTVPCPPATITGMIMDGTNGTVGLVGGGDGIKQTLAQAITEGGKDAQATYIAARIYNSGSYTFGTDLGGGQAATSSYASDIANRLLGLSF</sequence>
<protein>
    <recommendedName>
        <fullName evidence="4">Transglycosylase SLT domain-containing protein</fullName>
    </recommendedName>
</protein>
<dbReference type="AlphaFoldDB" id="A0A8H8R7X3"/>
<organism evidence="2 3">
    <name type="scientific">Lachnellula hyalina</name>
    <dbReference type="NCBI Taxonomy" id="1316788"/>
    <lineage>
        <taxon>Eukaryota</taxon>
        <taxon>Fungi</taxon>
        <taxon>Dikarya</taxon>
        <taxon>Ascomycota</taxon>
        <taxon>Pezizomycotina</taxon>
        <taxon>Leotiomycetes</taxon>
        <taxon>Helotiales</taxon>
        <taxon>Lachnaceae</taxon>
        <taxon>Lachnellula</taxon>
    </lineage>
</organism>
<accession>A0A8H8R7X3</accession>
<dbReference type="OrthoDB" id="1193027at2759"/>
<name>A0A8H8R7X3_9HELO</name>